<comment type="caution">
    <text evidence="6">The sequence shown here is derived from an EMBL/GenBank/DDBJ whole genome shotgun (WGS) entry which is preliminary data.</text>
</comment>
<dbReference type="PANTHER" id="PTHR43214:SF43">
    <property type="entry name" value="TWO-COMPONENT RESPONSE REGULATOR"/>
    <property type="match status" value="1"/>
</dbReference>
<dbReference type="RefSeq" id="WP_345466302.1">
    <property type="nucleotide sequence ID" value="NZ_BAABHF010000023.1"/>
</dbReference>
<accession>A0ABP8Q5P9</accession>
<evidence type="ECO:0000256" key="3">
    <source>
        <dbReference type="PROSITE-ProRule" id="PRU00169"/>
    </source>
</evidence>
<dbReference type="PANTHER" id="PTHR43214">
    <property type="entry name" value="TWO-COMPONENT RESPONSE REGULATOR"/>
    <property type="match status" value="1"/>
</dbReference>
<keyword evidence="2" id="KW-0238">DNA-binding</keyword>
<dbReference type="Gene3D" id="3.40.50.2300">
    <property type="match status" value="1"/>
</dbReference>
<feature type="domain" description="Response regulatory" evidence="5">
    <location>
        <begin position="8"/>
        <end position="121"/>
    </location>
</feature>
<feature type="modified residue" description="4-aspartylphosphate" evidence="3">
    <location>
        <position position="59"/>
    </location>
</feature>
<evidence type="ECO:0000259" key="5">
    <source>
        <dbReference type="PROSITE" id="PS50110"/>
    </source>
</evidence>
<name>A0ABP8Q5P9_9ACTN</name>
<keyword evidence="1 3" id="KW-0597">Phosphoprotein</keyword>
<dbReference type="InterPro" id="IPR011006">
    <property type="entry name" value="CheY-like_superfamily"/>
</dbReference>
<evidence type="ECO:0000313" key="6">
    <source>
        <dbReference type="EMBL" id="GAA4498021.1"/>
    </source>
</evidence>
<organism evidence="6 7">
    <name type="scientific">Actinoallomurus oryzae</name>
    <dbReference type="NCBI Taxonomy" id="502180"/>
    <lineage>
        <taxon>Bacteria</taxon>
        <taxon>Bacillati</taxon>
        <taxon>Actinomycetota</taxon>
        <taxon>Actinomycetes</taxon>
        <taxon>Streptosporangiales</taxon>
        <taxon>Thermomonosporaceae</taxon>
        <taxon>Actinoallomurus</taxon>
    </lineage>
</organism>
<protein>
    <submittedName>
        <fullName evidence="6">Response regulator transcription factor</fullName>
    </submittedName>
</protein>
<dbReference type="InterPro" id="IPR016032">
    <property type="entry name" value="Sig_transdc_resp-reg_C-effctor"/>
</dbReference>
<dbReference type="Pfam" id="PF00196">
    <property type="entry name" value="GerE"/>
    <property type="match status" value="1"/>
</dbReference>
<dbReference type="PRINTS" id="PR00038">
    <property type="entry name" value="HTHLUXR"/>
</dbReference>
<dbReference type="EMBL" id="BAABHF010000023">
    <property type="protein sequence ID" value="GAA4498021.1"/>
    <property type="molecule type" value="Genomic_DNA"/>
</dbReference>
<reference evidence="7" key="1">
    <citation type="journal article" date="2019" name="Int. J. Syst. Evol. Microbiol.">
        <title>The Global Catalogue of Microorganisms (GCM) 10K type strain sequencing project: providing services to taxonomists for standard genome sequencing and annotation.</title>
        <authorList>
            <consortium name="The Broad Institute Genomics Platform"/>
            <consortium name="The Broad Institute Genome Sequencing Center for Infectious Disease"/>
            <person name="Wu L."/>
            <person name="Ma J."/>
        </authorList>
    </citation>
    <scope>NUCLEOTIDE SEQUENCE [LARGE SCALE GENOMIC DNA]</scope>
    <source>
        <strain evidence="7">JCM 17933</strain>
    </source>
</reference>
<evidence type="ECO:0000313" key="7">
    <source>
        <dbReference type="Proteomes" id="UP001500503"/>
    </source>
</evidence>
<sequence length="220" mass="23604">MTNARRLRVVVVDDSPLVRSALVSLLEAGDDIDVVGEAGNGRHAIEVVRQVRPDVVLLDVRMPLVDGVAAAKTLSETSRVVMLTHADDPGVVMSAIRNGAAGYLVHGMFTDEELRAAVRETVRSRANPLSPAAATALVESARTTSASGVTAHRARYDLSARETEVMDLISKGYANHEIAGRLFLTEKTVKNHINHIFAKLGVEHRTAAVARWLGTEPEGG</sequence>
<dbReference type="PROSITE" id="PS50110">
    <property type="entry name" value="RESPONSE_REGULATORY"/>
    <property type="match status" value="1"/>
</dbReference>
<gene>
    <name evidence="6" type="ORF">GCM10023191_042470</name>
</gene>
<dbReference type="SUPFAM" id="SSF52172">
    <property type="entry name" value="CheY-like"/>
    <property type="match status" value="1"/>
</dbReference>
<dbReference type="InterPro" id="IPR058245">
    <property type="entry name" value="NreC/VraR/RcsB-like_REC"/>
</dbReference>
<dbReference type="InterPro" id="IPR039420">
    <property type="entry name" value="WalR-like"/>
</dbReference>
<dbReference type="CDD" id="cd06170">
    <property type="entry name" value="LuxR_C_like"/>
    <property type="match status" value="1"/>
</dbReference>
<dbReference type="SMART" id="SM00448">
    <property type="entry name" value="REC"/>
    <property type="match status" value="1"/>
</dbReference>
<evidence type="ECO:0000259" key="4">
    <source>
        <dbReference type="PROSITE" id="PS50043"/>
    </source>
</evidence>
<dbReference type="PROSITE" id="PS00622">
    <property type="entry name" value="HTH_LUXR_1"/>
    <property type="match status" value="1"/>
</dbReference>
<evidence type="ECO:0000256" key="2">
    <source>
        <dbReference type="ARBA" id="ARBA00023125"/>
    </source>
</evidence>
<proteinExistence type="predicted"/>
<feature type="domain" description="HTH luxR-type" evidence="4">
    <location>
        <begin position="151"/>
        <end position="216"/>
    </location>
</feature>
<dbReference type="SUPFAM" id="SSF46894">
    <property type="entry name" value="C-terminal effector domain of the bipartite response regulators"/>
    <property type="match status" value="1"/>
</dbReference>
<dbReference type="InterPro" id="IPR000792">
    <property type="entry name" value="Tscrpt_reg_LuxR_C"/>
</dbReference>
<dbReference type="Pfam" id="PF00072">
    <property type="entry name" value="Response_reg"/>
    <property type="match status" value="1"/>
</dbReference>
<dbReference type="Proteomes" id="UP001500503">
    <property type="component" value="Unassembled WGS sequence"/>
</dbReference>
<dbReference type="CDD" id="cd17535">
    <property type="entry name" value="REC_NarL-like"/>
    <property type="match status" value="1"/>
</dbReference>
<keyword evidence="7" id="KW-1185">Reference proteome</keyword>
<dbReference type="InterPro" id="IPR001789">
    <property type="entry name" value="Sig_transdc_resp-reg_receiver"/>
</dbReference>
<dbReference type="SMART" id="SM00421">
    <property type="entry name" value="HTH_LUXR"/>
    <property type="match status" value="1"/>
</dbReference>
<evidence type="ECO:0000256" key="1">
    <source>
        <dbReference type="ARBA" id="ARBA00022553"/>
    </source>
</evidence>
<dbReference type="PROSITE" id="PS50043">
    <property type="entry name" value="HTH_LUXR_2"/>
    <property type="match status" value="1"/>
</dbReference>